<gene>
    <name evidence="6" type="ORF">GCM10022255_028100</name>
</gene>
<keyword evidence="2" id="KW-1015">Disulfide bond</keyword>
<dbReference type="Gene3D" id="2.40.10.10">
    <property type="entry name" value="Trypsin-like serine proteases"/>
    <property type="match status" value="1"/>
</dbReference>
<sequence>MLLVALAVILAPVGVEPASAIARGEDAPDGGYRFSVRLTMTGIPTADHGSRDSWCSGALIAPRWVVTAGHCFRTADDQRVSRTVARRTTATVGRTNLDDQGGHVVDVVAVHQSDSADVALAELAAPISDIAPLRVGDTPPRTGETVRLTGYGQTDADSAAPTTLQTGRFVVGRVGDSVLEVSGRSPHRDTSACLHDSGGPYFLEPPGGAPVLVAVVSNGPTCPHEGADVSARTDNLVGWIADTTSPRANPLAASSDRLGVTVGLLVLVLLALAVFLLVGATRSPGRRRRSRGSRSSRGTPGVSPRPDRERPAAQRDRAARRAA</sequence>
<dbReference type="InterPro" id="IPR009003">
    <property type="entry name" value="Peptidase_S1_PA"/>
</dbReference>
<organism evidence="6 7">
    <name type="scientific">Dactylosporangium darangshiense</name>
    <dbReference type="NCBI Taxonomy" id="579108"/>
    <lineage>
        <taxon>Bacteria</taxon>
        <taxon>Bacillati</taxon>
        <taxon>Actinomycetota</taxon>
        <taxon>Actinomycetes</taxon>
        <taxon>Micromonosporales</taxon>
        <taxon>Micromonosporaceae</taxon>
        <taxon>Dactylosporangium</taxon>
    </lineage>
</organism>
<feature type="compositionally biased region" description="Basic and acidic residues" evidence="3">
    <location>
        <begin position="305"/>
        <end position="323"/>
    </location>
</feature>
<dbReference type="PROSITE" id="PS50240">
    <property type="entry name" value="TRYPSIN_DOM"/>
    <property type="match status" value="1"/>
</dbReference>
<dbReference type="SMART" id="SM00020">
    <property type="entry name" value="Tryp_SPc"/>
    <property type="match status" value="1"/>
</dbReference>
<dbReference type="PRINTS" id="PR00722">
    <property type="entry name" value="CHYMOTRYPSIN"/>
</dbReference>
<feature type="compositionally biased region" description="Basic residues" evidence="3">
    <location>
        <begin position="284"/>
        <end position="294"/>
    </location>
</feature>
<feature type="transmembrane region" description="Helical" evidence="4">
    <location>
        <begin position="258"/>
        <end position="281"/>
    </location>
</feature>
<evidence type="ECO:0000256" key="1">
    <source>
        <dbReference type="ARBA" id="ARBA00007664"/>
    </source>
</evidence>
<evidence type="ECO:0000256" key="3">
    <source>
        <dbReference type="SAM" id="MobiDB-lite"/>
    </source>
</evidence>
<dbReference type="InterPro" id="IPR018114">
    <property type="entry name" value="TRYPSIN_HIS"/>
</dbReference>
<dbReference type="InterPro" id="IPR001254">
    <property type="entry name" value="Trypsin_dom"/>
</dbReference>
<evidence type="ECO:0000259" key="5">
    <source>
        <dbReference type="PROSITE" id="PS50240"/>
    </source>
</evidence>
<dbReference type="EMBL" id="BAABAT010000006">
    <property type="protein sequence ID" value="GAA4248368.1"/>
    <property type="molecule type" value="Genomic_DNA"/>
</dbReference>
<reference evidence="7" key="1">
    <citation type="journal article" date="2019" name="Int. J. Syst. Evol. Microbiol.">
        <title>The Global Catalogue of Microorganisms (GCM) 10K type strain sequencing project: providing services to taxonomists for standard genome sequencing and annotation.</title>
        <authorList>
            <consortium name="The Broad Institute Genomics Platform"/>
            <consortium name="The Broad Institute Genome Sequencing Center for Infectious Disease"/>
            <person name="Wu L."/>
            <person name="Ma J."/>
        </authorList>
    </citation>
    <scope>NUCLEOTIDE SEQUENCE [LARGE SCALE GENOMIC DNA]</scope>
    <source>
        <strain evidence="7">JCM 17441</strain>
    </source>
</reference>
<dbReference type="InterPro" id="IPR050430">
    <property type="entry name" value="Peptidase_S1"/>
</dbReference>
<keyword evidence="4" id="KW-0812">Transmembrane</keyword>
<comment type="similarity">
    <text evidence="1">Belongs to the peptidase S1 family.</text>
</comment>
<dbReference type="InterPro" id="IPR001314">
    <property type="entry name" value="Peptidase_S1A"/>
</dbReference>
<dbReference type="PANTHER" id="PTHR24276:SF98">
    <property type="entry name" value="FI18310P1-RELATED"/>
    <property type="match status" value="1"/>
</dbReference>
<dbReference type="PANTHER" id="PTHR24276">
    <property type="entry name" value="POLYSERASE-RELATED"/>
    <property type="match status" value="1"/>
</dbReference>
<feature type="region of interest" description="Disordered" evidence="3">
    <location>
        <begin position="283"/>
        <end position="323"/>
    </location>
</feature>
<protein>
    <recommendedName>
        <fullName evidence="5">Peptidase S1 domain-containing protein</fullName>
    </recommendedName>
</protein>
<name>A0ABP8D650_9ACTN</name>
<evidence type="ECO:0000313" key="6">
    <source>
        <dbReference type="EMBL" id="GAA4248368.1"/>
    </source>
</evidence>
<feature type="compositionally biased region" description="Low complexity" evidence="3">
    <location>
        <begin position="295"/>
        <end position="304"/>
    </location>
</feature>
<accession>A0ABP8D650</accession>
<dbReference type="InterPro" id="IPR043504">
    <property type="entry name" value="Peptidase_S1_PA_chymotrypsin"/>
</dbReference>
<evidence type="ECO:0000256" key="4">
    <source>
        <dbReference type="SAM" id="Phobius"/>
    </source>
</evidence>
<dbReference type="Pfam" id="PF00089">
    <property type="entry name" value="Trypsin"/>
    <property type="match status" value="1"/>
</dbReference>
<feature type="domain" description="Peptidase S1" evidence="5">
    <location>
        <begin position="21"/>
        <end position="245"/>
    </location>
</feature>
<keyword evidence="4" id="KW-0472">Membrane</keyword>
<proteinExistence type="inferred from homology"/>
<keyword evidence="4" id="KW-1133">Transmembrane helix</keyword>
<evidence type="ECO:0000313" key="7">
    <source>
        <dbReference type="Proteomes" id="UP001500620"/>
    </source>
</evidence>
<evidence type="ECO:0000256" key="2">
    <source>
        <dbReference type="ARBA" id="ARBA00023157"/>
    </source>
</evidence>
<dbReference type="SUPFAM" id="SSF50494">
    <property type="entry name" value="Trypsin-like serine proteases"/>
    <property type="match status" value="1"/>
</dbReference>
<comment type="caution">
    <text evidence="6">The sequence shown here is derived from an EMBL/GenBank/DDBJ whole genome shotgun (WGS) entry which is preliminary data.</text>
</comment>
<keyword evidence="7" id="KW-1185">Reference proteome</keyword>
<dbReference type="PROSITE" id="PS00134">
    <property type="entry name" value="TRYPSIN_HIS"/>
    <property type="match status" value="1"/>
</dbReference>
<dbReference type="Proteomes" id="UP001500620">
    <property type="component" value="Unassembled WGS sequence"/>
</dbReference>